<evidence type="ECO:0000313" key="3">
    <source>
        <dbReference type="Proteomes" id="UP001596084"/>
    </source>
</evidence>
<accession>A0ABW0QB20</accession>
<dbReference type="GO" id="GO:0016787">
    <property type="term" value="F:hydrolase activity"/>
    <property type="evidence" value="ECO:0007669"/>
    <property type="project" value="UniProtKB-KW"/>
</dbReference>
<dbReference type="InterPro" id="IPR029058">
    <property type="entry name" value="AB_hydrolase_fold"/>
</dbReference>
<reference evidence="3" key="1">
    <citation type="journal article" date="2019" name="Int. J. Syst. Evol. Microbiol.">
        <title>The Global Catalogue of Microorganisms (GCM) 10K type strain sequencing project: providing services to taxonomists for standard genome sequencing and annotation.</title>
        <authorList>
            <consortium name="The Broad Institute Genomics Platform"/>
            <consortium name="The Broad Institute Genome Sequencing Center for Infectious Disease"/>
            <person name="Wu L."/>
            <person name="Ma J."/>
        </authorList>
    </citation>
    <scope>NUCLEOTIDE SEQUENCE [LARGE SCALE GENOMIC DNA]</scope>
    <source>
        <strain evidence="3">CGMCC 4.7277</strain>
    </source>
</reference>
<comment type="caution">
    <text evidence="2">The sequence shown here is derived from an EMBL/GenBank/DDBJ whole genome shotgun (WGS) entry which is preliminary data.</text>
</comment>
<proteinExistence type="predicted"/>
<protein>
    <submittedName>
        <fullName evidence="2">Alpha/beta fold hydrolase</fullName>
    </submittedName>
</protein>
<organism evidence="2 3">
    <name type="scientific">Polaromonas jejuensis</name>
    <dbReference type="NCBI Taxonomy" id="457502"/>
    <lineage>
        <taxon>Bacteria</taxon>
        <taxon>Pseudomonadati</taxon>
        <taxon>Pseudomonadota</taxon>
        <taxon>Betaproteobacteria</taxon>
        <taxon>Burkholderiales</taxon>
        <taxon>Comamonadaceae</taxon>
        <taxon>Polaromonas</taxon>
    </lineage>
</organism>
<evidence type="ECO:0000313" key="2">
    <source>
        <dbReference type="EMBL" id="MFC5521464.1"/>
    </source>
</evidence>
<keyword evidence="3" id="KW-1185">Reference proteome</keyword>
<dbReference type="InterPro" id="IPR000073">
    <property type="entry name" value="AB_hydrolase_1"/>
</dbReference>
<evidence type="ECO:0000259" key="1">
    <source>
        <dbReference type="Pfam" id="PF12697"/>
    </source>
</evidence>
<dbReference type="Pfam" id="PF12697">
    <property type="entry name" value="Abhydrolase_6"/>
    <property type="match status" value="1"/>
</dbReference>
<dbReference type="Proteomes" id="UP001596084">
    <property type="component" value="Unassembled WGS sequence"/>
</dbReference>
<dbReference type="PANTHER" id="PTHR43798:SF33">
    <property type="entry name" value="HYDROLASE, PUTATIVE (AFU_ORTHOLOGUE AFUA_2G14860)-RELATED"/>
    <property type="match status" value="1"/>
</dbReference>
<dbReference type="Gene3D" id="3.40.50.1820">
    <property type="entry name" value="alpha/beta hydrolase"/>
    <property type="match status" value="1"/>
</dbReference>
<dbReference type="InterPro" id="IPR050266">
    <property type="entry name" value="AB_hydrolase_sf"/>
</dbReference>
<dbReference type="EMBL" id="JBHSMX010000016">
    <property type="protein sequence ID" value="MFC5521464.1"/>
    <property type="molecule type" value="Genomic_DNA"/>
</dbReference>
<feature type="domain" description="AB hydrolase-1" evidence="1">
    <location>
        <begin position="50"/>
        <end position="282"/>
    </location>
</feature>
<dbReference type="RefSeq" id="WP_068834509.1">
    <property type="nucleotide sequence ID" value="NZ_JBHSMX010000016.1"/>
</dbReference>
<gene>
    <name evidence="2" type="ORF">ACFPP7_11105</name>
</gene>
<dbReference type="PANTHER" id="PTHR43798">
    <property type="entry name" value="MONOACYLGLYCEROL LIPASE"/>
    <property type="match status" value="1"/>
</dbReference>
<keyword evidence="2" id="KW-0378">Hydrolase</keyword>
<sequence>MDAATRTADDLLQAPLALLDSRFPQRIVTLPSGACVALRECGARGDAPTVVLLHGISSGAASWLQAALLAGEQLHVIAWDAPGYGESTPLPGDAPLDADYAARLHELLLVLDVRHCVLVGHSLGALMACAYARDLGAERVTRVVLISPAGGYGAVAQAVTSARVRGERRDALQTLGVDGLAERIPQRLLSPAANSAARAWVRWNAANLQPAGYLQAVELLCQSDLGKSRGVAMPVEVHCGDADVVTPPVACRGWADLYAAPFDLIKGAGHASPVEQPEAVARLITRAALQLTGAKQHE</sequence>
<name>A0ABW0QB20_9BURK</name>
<dbReference type="SUPFAM" id="SSF53474">
    <property type="entry name" value="alpha/beta-Hydrolases"/>
    <property type="match status" value="1"/>
</dbReference>